<dbReference type="EMBL" id="NCVQ01000004">
    <property type="protein sequence ID" value="PWZ33400.1"/>
    <property type="molecule type" value="Genomic_DNA"/>
</dbReference>
<reference evidence="1 2" key="1">
    <citation type="journal article" date="2018" name="Nat. Genet.">
        <title>Extensive intraspecific gene order and gene structural variations between Mo17 and other maize genomes.</title>
        <authorList>
            <person name="Sun S."/>
            <person name="Zhou Y."/>
            <person name="Chen J."/>
            <person name="Shi J."/>
            <person name="Zhao H."/>
            <person name="Zhao H."/>
            <person name="Song W."/>
            <person name="Zhang M."/>
            <person name="Cui Y."/>
            <person name="Dong X."/>
            <person name="Liu H."/>
            <person name="Ma X."/>
            <person name="Jiao Y."/>
            <person name="Wang B."/>
            <person name="Wei X."/>
            <person name="Stein J.C."/>
            <person name="Glaubitz J.C."/>
            <person name="Lu F."/>
            <person name="Yu G."/>
            <person name="Liang C."/>
            <person name="Fengler K."/>
            <person name="Li B."/>
            <person name="Rafalski A."/>
            <person name="Schnable P.S."/>
            <person name="Ware D.H."/>
            <person name="Buckler E.S."/>
            <person name="Lai J."/>
        </authorList>
    </citation>
    <scope>NUCLEOTIDE SEQUENCE [LARGE SCALE GENOMIC DNA]</scope>
    <source>
        <strain evidence="2">cv. Missouri 17</strain>
        <tissue evidence="1">Seedling</tissue>
    </source>
</reference>
<sequence>MYSKLYFLILIKIYHCTSLLM</sequence>
<dbReference type="AlphaFoldDB" id="A0A3L6FKQ0"/>
<proteinExistence type="predicted"/>
<evidence type="ECO:0000313" key="1">
    <source>
        <dbReference type="EMBL" id="PWZ33400.1"/>
    </source>
</evidence>
<protein>
    <submittedName>
        <fullName evidence="1">Uncharacterized protein</fullName>
    </submittedName>
</protein>
<organism evidence="1 2">
    <name type="scientific">Zea mays</name>
    <name type="common">Maize</name>
    <dbReference type="NCBI Taxonomy" id="4577"/>
    <lineage>
        <taxon>Eukaryota</taxon>
        <taxon>Viridiplantae</taxon>
        <taxon>Streptophyta</taxon>
        <taxon>Embryophyta</taxon>
        <taxon>Tracheophyta</taxon>
        <taxon>Spermatophyta</taxon>
        <taxon>Magnoliopsida</taxon>
        <taxon>Liliopsida</taxon>
        <taxon>Poales</taxon>
        <taxon>Poaceae</taxon>
        <taxon>PACMAD clade</taxon>
        <taxon>Panicoideae</taxon>
        <taxon>Andropogonodae</taxon>
        <taxon>Andropogoneae</taxon>
        <taxon>Tripsacinae</taxon>
        <taxon>Zea</taxon>
    </lineage>
</organism>
<accession>A0A3L6FKQ0</accession>
<comment type="caution">
    <text evidence="1">The sequence shown here is derived from an EMBL/GenBank/DDBJ whole genome shotgun (WGS) entry which is preliminary data.</text>
</comment>
<dbReference type="Proteomes" id="UP000251960">
    <property type="component" value="Chromosome 3"/>
</dbReference>
<evidence type="ECO:0000313" key="2">
    <source>
        <dbReference type="Proteomes" id="UP000251960"/>
    </source>
</evidence>
<gene>
    <name evidence="1" type="ORF">Zm00014a_041596</name>
</gene>
<name>A0A3L6FKQ0_MAIZE</name>